<organism evidence="2 3">
    <name type="scientific">Ferruginibacter yonginensis</name>
    <dbReference type="NCBI Taxonomy" id="1310416"/>
    <lineage>
        <taxon>Bacteria</taxon>
        <taxon>Pseudomonadati</taxon>
        <taxon>Bacteroidota</taxon>
        <taxon>Chitinophagia</taxon>
        <taxon>Chitinophagales</taxon>
        <taxon>Chitinophagaceae</taxon>
        <taxon>Ferruginibacter</taxon>
    </lineage>
</organism>
<dbReference type="Proteomes" id="UP001595907">
    <property type="component" value="Unassembled WGS sequence"/>
</dbReference>
<name>A0ABV8QRI9_9BACT</name>
<accession>A0ABV8QRI9</accession>
<keyword evidence="1" id="KW-0732">Signal</keyword>
<feature type="chain" id="PRO_5045416833" description="Lipoprotein" evidence="1">
    <location>
        <begin position="19"/>
        <end position="209"/>
    </location>
</feature>
<evidence type="ECO:0008006" key="4">
    <source>
        <dbReference type="Google" id="ProtNLM"/>
    </source>
</evidence>
<keyword evidence="3" id="KW-1185">Reference proteome</keyword>
<evidence type="ECO:0000313" key="2">
    <source>
        <dbReference type="EMBL" id="MFC4261569.1"/>
    </source>
</evidence>
<sequence length="209" mass="23871">MKKIQWVAIMMLSFIVASCNSTQVISSYKDEKAVIKDYKKILVLGIFQQKDRALRQATEDALADKLKDKGYNAVTAMQEFGPKAFDKVPEDQIAEKLKNSGFDAVITTALLDKKKDQSYQPGNVRYQPVGVYYNRFGRYYTTVYDRVYQPGYYTTSTDYYLESNLYDINSGDMVYSVQTQSYDPSSARNLANNNSKRIVQDLVDNGILK</sequence>
<dbReference type="EMBL" id="JBHSCZ010000001">
    <property type="protein sequence ID" value="MFC4261569.1"/>
    <property type="molecule type" value="Genomic_DNA"/>
</dbReference>
<comment type="caution">
    <text evidence="2">The sequence shown here is derived from an EMBL/GenBank/DDBJ whole genome shotgun (WGS) entry which is preliminary data.</text>
</comment>
<evidence type="ECO:0000256" key="1">
    <source>
        <dbReference type="SAM" id="SignalP"/>
    </source>
</evidence>
<gene>
    <name evidence="2" type="ORF">ACFOWM_01645</name>
</gene>
<evidence type="ECO:0000313" key="3">
    <source>
        <dbReference type="Proteomes" id="UP001595907"/>
    </source>
</evidence>
<dbReference type="PROSITE" id="PS51257">
    <property type="entry name" value="PROKAR_LIPOPROTEIN"/>
    <property type="match status" value="1"/>
</dbReference>
<protein>
    <recommendedName>
        <fullName evidence="4">Lipoprotein</fullName>
    </recommendedName>
</protein>
<reference evidence="3" key="1">
    <citation type="journal article" date="2019" name="Int. J. Syst. Evol. Microbiol.">
        <title>The Global Catalogue of Microorganisms (GCM) 10K type strain sequencing project: providing services to taxonomists for standard genome sequencing and annotation.</title>
        <authorList>
            <consortium name="The Broad Institute Genomics Platform"/>
            <consortium name="The Broad Institute Genome Sequencing Center for Infectious Disease"/>
            <person name="Wu L."/>
            <person name="Ma J."/>
        </authorList>
    </citation>
    <scope>NUCLEOTIDE SEQUENCE [LARGE SCALE GENOMIC DNA]</scope>
    <source>
        <strain evidence="3">CECT 8289</strain>
    </source>
</reference>
<dbReference type="RefSeq" id="WP_379706157.1">
    <property type="nucleotide sequence ID" value="NZ_JBHSCZ010000001.1"/>
</dbReference>
<feature type="signal peptide" evidence="1">
    <location>
        <begin position="1"/>
        <end position="18"/>
    </location>
</feature>
<proteinExistence type="predicted"/>